<feature type="domain" description="Glycosyltransferase 2-like" evidence="2">
    <location>
        <begin position="97"/>
        <end position="260"/>
    </location>
</feature>
<evidence type="ECO:0000313" key="3">
    <source>
        <dbReference type="EMBL" id="CAG5090727.1"/>
    </source>
</evidence>
<accession>A0ABM8V6L9</accession>
<dbReference type="PANTHER" id="PTHR43179">
    <property type="entry name" value="RHAMNOSYLTRANSFERASE WBBL"/>
    <property type="match status" value="1"/>
</dbReference>
<organism evidence="3 4">
    <name type="scientific">Thermobacillus xylanilyticus</name>
    <dbReference type="NCBI Taxonomy" id="76633"/>
    <lineage>
        <taxon>Bacteria</taxon>
        <taxon>Bacillati</taxon>
        <taxon>Bacillota</taxon>
        <taxon>Bacilli</taxon>
        <taxon>Bacillales</taxon>
        <taxon>Paenibacillaceae</taxon>
        <taxon>Thermobacillus</taxon>
    </lineage>
</organism>
<evidence type="ECO:0000256" key="1">
    <source>
        <dbReference type="SAM" id="MobiDB-lite"/>
    </source>
</evidence>
<name>A0ABM8V6L9_THEXY</name>
<dbReference type="RefSeq" id="WP_244860615.1">
    <property type="nucleotide sequence ID" value="NZ_CAJRAY010000077.1"/>
</dbReference>
<keyword evidence="4" id="KW-1185">Reference proteome</keyword>
<feature type="region of interest" description="Disordered" evidence="1">
    <location>
        <begin position="1"/>
        <end position="52"/>
    </location>
</feature>
<dbReference type="Gene3D" id="3.90.550.10">
    <property type="entry name" value="Spore Coat Polysaccharide Biosynthesis Protein SpsA, Chain A"/>
    <property type="match status" value="1"/>
</dbReference>
<feature type="compositionally biased region" description="Low complexity" evidence="1">
    <location>
        <begin position="40"/>
        <end position="51"/>
    </location>
</feature>
<dbReference type="GO" id="GO:0016757">
    <property type="term" value="F:glycosyltransferase activity"/>
    <property type="evidence" value="ECO:0007669"/>
    <property type="project" value="UniProtKB-KW"/>
</dbReference>
<reference evidence="3 4" key="1">
    <citation type="submission" date="2021-04" db="EMBL/GenBank/DDBJ databases">
        <authorList>
            <person name="Rakotoarivonina H."/>
        </authorList>
    </citation>
    <scope>NUCLEOTIDE SEQUENCE [LARGE SCALE GENOMIC DNA]</scope>
    <source>
        <strain evidence="3 4">XE</strain>
    </source>
</reference>
<dbReference type="InterPro" id="IPR029044">
    <property type="entry name" value="Nucleotide-diphossugar_trans"/>
</dbReference>
<proteinExistence type="predicted"/>
<evidence type="ECO:0000259" key="2">
    <source>
        <dbReference type="Pfam" id="PF00535"/>
    </source>
</evidence>
<dbReference type="EC" id="2.4.1.-" evidence="3"/>
<protein>
    <submittedName>
        <fullName evidence="3">Glycosyl transferase family 2</fullName>
        <ecNumber evidence="3">2.4.1.-</ecNumber>
    </submittedName>
</protein>
<dbReference type="CDD" id="cd04186">
    <property type="entry name" value="GT_2_like_c"/>
    <property type="match status" value="1"/>
</dbReference>
<dbReference type="Pfam" id="PF00535">
    <property type="entry name" value="Glycos_transf_2"/>
    <property type="match status" value="1"/>
</dbReference>
<keyword evidence="3" id="KW-0808">Transferase</keyword>
<feature type="compositionally biased region" description="Basic residues" evidence="1">
    <location>
        <begin position="10"/>
        <end position="24"/>
    </location>
</feature>
<sequence length="500" mass="55186">MRALGVAARMRGRRRRPGKARPGRAGKAAGPARRFGRAGAGASAVRGAGASRRVEAIRPRPLRGEERSAYEAGREAGYREGFETGLHGFGRLFEGTSIIIPTLNQLEYLRMCVDSIFRHTDLPYEVIVVDNGSTDGTADYLEAMRGRVRYRLLDRNYGFAGAVNRGLMMAKGQTIVVLNNDTLVTERWLDNLLACLASDDRIGLVGPVTNYIGGEQRIEVPYRNLTEMQAFAAAHNRSNPALWQDVERITGFCLAFRRELWERTGYFDEGYTVGNYEDDDYNIRVKLLGFRLVVARDTFIHHFGSVSIKALGPALDAVNEHNAAYYGEKWGHDPHGLVGRVRDWVRARQPGGVENGFPAAFSEADFYPRHVAVRALSGTVYWLAQGERRPVEGELHIPVVRLTMVDLMRWPIGPPIAAADAERLWHGGMSGEGQAGAMLIRMPDGSLQHLEEGVRRPIASRLAAESWGLAAKPAVPLTEALAAAPEGLPIIAPVRTEQRL</sequence>
<keyword evidence="3" id="KW-0328">Glycosyltransferase</keyword>
<dbReference type="SUPFAM" id="SSF53448">
    <property type="entry name" value="Nucleotide-diphospho-sugar transferases"/>
    <property type="match status" value="1"/>
</dbReference>
<dbReference type="InterPro" id="IPR001173">
    <property type="entry name" value="Glyco_trans_2-like"/>
</dbReference>
<evidence type="ECO:0000313" key="4">
    <source>
        <dbReference type="Proteomes" id="UP000681526"/>
    </source>
</evidence>
<dbReference type="PANTHER" id="PTHR43179:SF7">
    <property type="entry name" value="RHAMNOSYLTRANSFERASE WBBL"/>
    <property type="match status" value="1"/>
</dbReference>
<dbReference type="EMBL" id="CAJRAY010000077">
    <property type="protein sequence ID" value="CAG5090727.1"/>
    <property type="molecule type" value="Genomic_DNA"/>
</dbReference>
<comment type="caution">
    <text evidence="3">The sequence shown here is derived from an EMBL/GenBank/DDBJ whole genome shotgun (WGS) entry which is preliminary data.</text>
</comment>
<dbReference type="Proteomes" id="UP000681526">
    <property type="component" value="Unassembled WGS sequence"/>
</dbReference>
<gene>
    <name evidence="3" type="primary">txxe 3081-GT2</name>
    <name evidence="3" type="ORF">TXXE_14560</name>
</gene>